<dbReference type="InterPro" id="IPR052514">
    <property type="entry name" value="SAM-dependent_MTase"/>
</dbReference>
<reference evidence="2 3" key="1">
    <citation type="submission" date="2019-09" db="EMBL/GenBank/DDBJ databases">
        <authorList>
            <person name="Depoorter E."/>
        </authorList>
    </citation>
    <scope>NUCLEOTIDE SEQUENCE [LARGE SCALE GENOMIC DNA]</scope>
    <source>
        <strain evidence="2">LMG 30113</strain>
    </source>
</reference>
<evidence type="ECO:0000313" key="3">
    <source>
        <dbReference type="Proteomes" id="UP000494330"/>
    </source>
</evidence>
<gene>
    <name evidence="2" type="ORF">BPA30113_05005</name>
</gene>
<dbReference type="Proteomes" id="UP000494330">
    <property type="component" value="Unassembled WGS sequence"/>
</dbReference>
<dbReference type="InterPro" id="IPR006342">
    <property type="entry name" value="FkbM_mtfrase"/>
</dbReference>
<dbReference type="PANTHER" id="PTHR34203:SF15">
    <property type="entry name" value="SLL1173 PROTEIN"/>
    <property type="match status" value="1"/>
</dbReference>
<organism evidence="2 3">
    <name type="scientific">Burkholderia paludis</name>
    <dbReference type="NCBI Taxonomy" id="1506587"/>
    <lineage>
        <taxon>Bacteria</taxon>
        <taxon>Pseudomonadati</taxon>
        <taxon>Pseudomonadota</taxon>
        <taxon>Betaproteobacteria</taxon>
        <taxon>Burkholderiales</taxon>
        <taxon>Burkholderiaceae</taxon>
        <taxon>Burkholderia</taxon>
        <taxon>Burkholderia cepacia complex</taxon>
    </lineage>
</organism>
<accession>A0A6P2PIX6</accession>
<dbReference type="Gene3D" id="3.40.50.150">
    <property type="entry name" value="Vaccinia Virus protein VP39"/>
    <property type="match status" value="1"/>
</dbReference>
<dbReference type="AlphaFoldDB" id="A0A6P2PIX6"/>
<dbReference type="GO" id="GO:0032259">
    <property type="term" value="P:methylation"/>
    <property type="evidence" value="ECO:0007669"/>
    <property type="project" value="UniProtKB-KW"/>
</dbReference>
<keyword evidence="2" id="KW-0808">Transferase</keyword>
<dbReference type="GO" id="GO:0008168">
    <property type="term" value="F:methyltransferase activity"/>
    <property type="evidence" value="ECO:0007669"/>
    <property type="project" value="UniProtKB-KW"/>
</dbReference>
<proteinExistence type="predicted"/>
<sequence length="258" mass="28436">MKKKLNNVLIPTPHGLMVVNRNEAAFSFGVGVALLEEGGYDPREIGFVRDIVNLLPPGCVVLDVGANIGVHTLEFARACEAKGGIVHAFEPQRILFQMLAGNVALNSYQNVHCHLAAVSSKLGQLSMPAIDYSVPSSFSGIELGQGRQNENIGQLPKWDQSQETVPLITLDSLDLPRVDFMKIDVEGMEIDVLEGARNLITKFRPPIYLEYAKNDSENLAKLLRELGYTIFVFSRLDWIAVPRENSTIQITGLATFDV</sequence>
<evidence type="ECO:0000313" key="2">
    <source>
        <dbReference type="EMBL" id="VWC06422.1"/>
    </source>
</evidence>
<keyword evidence="2" id="KW-0489">Methyltransferase</keyword>
<dbReference type="InterPro" id="IPR029063">
    <property type="entry name" value="SAM-dependent_MTases_sf"/>
</dbReference>
<feature type="domain" description="Methyltransferase FkbM" evidence="1">
    <location>
        <begin position="63"/>
        <end position="229"/>
    </location>
</feature>
<name>A0A6P2PIX6_9BURK</name>
<dbReference type="PANTHER" id="PTHR34203">
    <property type="entry name" value="METHYLTRANSFERASE, FKBM FAMILY PROTEIN"/>
    <property type="match status" value="1"/>
</dbReference>
<dbReference type="Pfam" id="PF05050">
    <property type="entry name" value="Methyltransf_21"/>
    <property type="match status" value="1"/>
</dbReference>
<dbReference type="SUPFAM" id="SSF53335">
    <property type="entry name" value="S-adenosyl-L-methionine-dependent methyltransferases"/>
    <property type="match status" value="1"/>
</dbReference>
<dbReference type="NCBIfam" id="TIGR01444">
    <property type="entry name" value="fkbM_fam"/>
    <property type="match status" value="1"/>
</dbReference>
<keyword evidence="3" id="KW-1185">Reference proteome</keyword>
<evidence type="ECO:0000259" key="1">
    <source>
        <dbReference type="Pfam" id="PF05050"/>
    </source>
</evidence>
<dbReference type="EMBL" id="CABVQD010000020">
    <property type="protein sequence ID" value="VWC06422.1"/>
    <property type="molecule type" value="Genomic_DNA"/>
</dbReference>
<protein>
    <submittedName>
        <fullName evidence="2">Methyltransferase FkbM family protein</fullName>
    </submittedName>
</protein>
<dbReference type="RefSeq" id="WP_034199737.1">
    <property type="nucleotide sequence ID" value="NZ_CABVQD010000020.1"/>
</dbReference>